<comment type="caution">
    <text evidence="1">The sequence shown here is derived from an EMBL/GenBank/DDBJ whole genome shotgun (WGS) entry which is preliminary data.</text>
</comment>
<sequence length="98" mass="10297">MAKYVLLYQGGSVPQTPEEGKKVTDAWMAWFGAAGDAILDPGNAFGAESAEGADIPPSRVNGYTIVKADSSDQVEGLLKGHPHLSAGGRIEIHETVDM</sequence>
<gene>
    <name evidence="1" type="ORF">G3T36_01530</name>
</gene>
<proteinExistence type="predicted"/>
<organism evidence="1 2">
    <name type="scientific">Leifsonia tongyongensis</name>
    <dbReference type="NCBI Taxonomy" id="1268043"/>
    <lineage>
        <taxon>Bacteria</taxon>
        <taxon>Bacillati</taxon>
        <taxon>Actinomycetota</taxon>
        <taxon>Actinomycetes</taxon>
        <taxon>Micrococcales</taxon>
        <taxon>Microbacteriaceae</taxon>
        <taxon>Leifsonia</taxon>
    </lineage>
</organism>
<evidence type="ECO:0000313" key="2">
    <source>
        <dbReference type="Proteomes" id="UP000474967"/>
    </source>
</evidence>
<evidence type="ECO:0008006" key="3">
    <source>
        <dbReference type="Google" id="ProtNLM"/>
    </source>
</evidence>
<keyword evidence="2" id="KW-1185">Reference proteome</keyword>
<dbReference type="Proteomes" id="UP000474967">
    <property type="component" value="Unassembled WGS sequence"/>
</dbReference>
<dbReference type="AlphaFoldDB" id="A0A6L9XT41"/>
<evidence type="ECO:0000313" key="1">
    <source>
        <dbReference type="EMBL" id="NEN04543.1"/>
    </source>
</evidence>
<protein>
    <recommendedName>
        <fullName evidence="3">YCII-related domain-containing protein</fullName>
    </recommendedName>
</protein>
<name>A0A6L9XT41_9MICO</name>
<reference evidence="1 2" key="1">
    <citation type="journal article" date="2014" name="J. Microbiol.">
        <title>Diaminobutyricibacter tongyongensis gen. nov., sp. nov. and Homoserinibacter gongjuensis gen. nov., sp. nov. belong to the family Microbacteriaceae.</title>
        <authorList>
            <person name="Kim S.J."/>
            <person name="Ahn J.H."/>
            <person name="Weon H.Y."/>
            <person name="Hamada M."/>
            <person name="Suzuki K."/>
            <person name="Kwon S.W."/>
        </authorList>
    </citation>
    <scope>NUCLEOTIDE SEQUENCE [LARGE SCALE GENOMIC DNA]</scope>
    <source>
        <strain evidence="1 2">NBRC 108724</strain>
    </source>
</reference>
<dbReference type="EMBL" id="JAAGWY010000001">
    <property type="protein sequence ID" value="NEN04543.1"/>
    <property type="molecule type" value="Genomic_DNA"/>
</dbReference>
<dbReference type="RefSeq" id="WP_163287650.1">
    <property type="nucleotide sequence ID" value="NZ_JAAGWY010000001.1"/>
</dbReference>
<accession>A0A6L9XT41</accession>